<dbReference type="InterPro" id="IPR001039">
    <property type="entry name" value="MHC_I_a_a1/a2"/>
</dbReference>
<dbReference type="SUPFAM" id="SSF54452">
    <property type="entry name" value="MHC antigen-recognition domain"/>
    <property type="match status" value="1"/>
</dbReference>
<dbReference type="InterPro" id="IPR011161">
    <property type="entry name" value="MHC_I-like_Ag-recog"/>
</dbReference>
<feature type="non-terminal residue" evidence="5">
    <location>
        <position position="1"/>
    </location>
</feature>
<dbReference type="OrthoDB" id="8936120at2759"/>
<dbReference type="InterPro" id="IPR011162">
    <property type="entry name" value="MHC_I/II-like_Ag-recog"/>
</dbReference>
<comment type="similarity">
    <text evidence="2">Belongs to the MHC class I family.</text>
</comment>
<dbReference type="PANTHER" id="PTHR16675">
    <property type="entry name" value="MHC CLASS I-RELATED"/>
    <property type="match status" value="1"/>
</dbReference>
<reference evidence="5" key="1">
    <citation type="submission" date="2020-07" db="EMBL/GenBank/DDBJ databases">
        <title>Clarias magur genome sequencing, assembly and annotation.</title>
        <authorList>
            <person name="Kushwaha B."/>
            <person name="Kumar R."/>
            <person name="Das P."/>
            <person name="Joshi C.G."/>
            <person name="Kumar D."/>
            <person name="Nagpure N.S."/>
            <person name="Pandey M."/>
            <person name="Agarwal S."/>
            <person name="Srivastava S."/>
            <person name="Singh M."/>
            <person name="Sahoo L."/>
            <person name="Jayasankar P."/>
            <person name="Meher P.K."/>
            <person name="Koringa P.G."/>
            <person name="Iquebal M.A."/>
            <person name="Das S.P."/>
            <person name="Bit A."/>
            <person name="Patnaik S."/>
            <person name="Patel N."/>
            <person name="Shah T.M."/>
            <person name="Hinsu A."/>
            <person name="Jena J.K."/>
        </authorList>
    </citation>
    <scope>NUCLEOTIDE SEQUENCE</scope>
    <source>
        <strain evidence="5">CIFAMagur01</strain>
        <tissue evidence="5">Testis</tissue>
    </source>
</reference>
<sequence>THSLQYRYTPLIPGRNFTALGLVDGEPFMYYDSISKEVKPKTEWMKKLRDNTADYWYKETSDMEKQNDYFLHNLKTLMNNFSQSTEFPALERMYGCEYDDVTTRGYDEYKFNGEDFLSLNLMTAKWTAVNQYEWIIRDWRPDGDEAKLWKDFLKTTCIDRLKAYVSYGKESLPSKVGPSVSPGVVCFAPGFSRKDMTITRQQDGEILKVLSEELQKHKYTCGILSHSPVSEDQIQTDGEADGRPGAGSDGVVTGVIVCGILLALGAAAAGIVIWKKKSALLTNAESVVFSEIS</sequence>
<evidence type="ECO:0000313" key="5">
    <source>
        <dbReference type="EMBL" id="KAF5900162.1"/>
    </source>
</evidence>
<protein>
    <submittedName>
        <fullName evidence="5">BOLA class I histocompatibility antigen, alpha chain BL3-7-like isoform X1</fullName>
    </submittedName>
</protein>
<evidence type="ECO:0000259" key="4">
    <source>
        <dbReference type="Pfam" id="PF00129"/>
    </source>
</evidence>
<keyword evidence="6" id="KW-1185">Reference proteome</keyword>
<dbReference type="GO" id="GO:0005615">
    <property type="term" value="C:extracellular space"/>
    <property type="evidence" value="ECO:0007669"/>
    <property type="project" value="TreeGrafter"/>
</dbReference>
<keyword evidence="3" id="KW-0812">Transmembrane</keyword>
<dbReference type="Proteomes" id="UP000727407">
    <property type="component" value="Unassembled WGS sequence"/>
</dbReference>
<dbReference type="PANTHER" id="PTHR16675:SF235">
    <property type="entry name" value="SHKT DOMAIN-CONTAINING PROTEIN"/>
    <property type="match status" value="1"/>
</dbReference>
<evidence type="ECO:0000256" key="1">
    <source>
        <dbReference type="ARBA" id="ARBA00023180"/>
    </source>
</evidence>
<accession>A0A8J4ULB1</accession>
<dbReference type="GO" id="GO:0009897">
    <property type="term" value="C:external side of plasma membrane"/>
    <property type="evidence" value="ECO:0007669"/>
    <property type="project" value="TreeGrafter"/>
</dbReference>
<dbReference type="EMBL" id="QNUK01000144">
    <property type="protein sequence ID" value="KAF5900162.1"/>
    <property type="molecule type" value="Genomic_DNA"/>
</dbReference>
<organism evidence="5 6">
    <name type="scientific">Clarias magur</name>
    <name type="common">Asian catfish</name>
    <name type="synonym">Macropteronotus magur</name>
    <dbReference type="NCBI Taxonomy" id="1594786"/>
    <lineage>
        <taxon>Eukaryota</taxon>
        <taxon>Metazoa</taxon>
        <taxon>Chordata</taxon>
        <taxon>Craniata</taxon>
        <taxon>Vertebrata</taxon>
        <taxon>Euteleostomi</taxon>
        <taxon>Actinopterygii</taxon>
        <taxon>Neopterygii</taxon>
        <taxon>Teleostei</taxon>
        <taxon>Ostariophysi</taxon>
        <taxon>Siluriformes</taxon>
        <taxon>Clariidae</taxon>
        <taxon>Clarias</taxon>
    </lineage>
</organism>
<dbReference type="GO" id="GO:0006955">
    <property type="term" value="P:immune response"/>
    <property type="evidence" value="ECO:0007669"/>
    <property type="project" value="TreeGrafter"/>
</dbReference>
<dbReference type="AlphaFoldDB" id="A0A8J4ULB1"/>
<keyword evidence="3" id="KW-0472">Membrane</keyword>
<gene>
    <name evidence="5" type="ORF">DAT39_010111</name>
</gene>
<proteinExistence type="inferred from homology"/>
<dbReference type="PRINTS" id="PR01638">
    <property type="entry name" value="MHCCLASSI"/>
</dbReference>
<evidence type="ECO:0000313" key="6">
    <source>
        <dbReference type="Proteomes" id="UP000727407"/>
    </source>
</evidence>
<dbReference type="InterPro" id="IPR050208">
    <property type="entry name" value="MHC_class-I_related"/>
</dbReference>
<dbReference type="Gene3D" id="3.30.500.10">
    <property type="entry name" value="MHC class I-like antigen recognition-like"/>
    <property type="match status" value="1"/>
</dbReference>
<feature type="domain" description="MHC class I-like antigen recognition-like" evidence="4">
    <location>
        <begin position="2"/>
        <end position="172"/>
    </location>
</feature>
<dbReference type="Pfam" id="PF00129">
    <property type="entry name" value="MHC_I"/>
    <property type="match status" value="1"/>
</dbReference>
<keyword evidence="3" id="KW-1133">Transmembrane helix</keyword>
<keyword evidence="1" id="KW-0325">Glycoprotein</keyword>
<name>A0A8J4ULB1_CLAMG</name>
<feature type="non-terminal residue" evidence="5">
    <location>
        <position position="293"/>
    </location>
</feature>
<feature type="transmembrane region" description="Helical" evidence="3">
    <location>
        <begin position="251"/>
        <end position="274"/>
    </location>
</feature>
<comment type="caution">
    <text evidence="5">The sequence shown here is derived from an EMBL/GenBank/DDBJ whole genome shotgun (WGS) entry which is preliminary data.</text>
</comment>
<evidence type="ECO:0000256" key="3">
    <source>
        <dbReference type="SAM" id="Phobius"/>
    </source>
</evidence>
<dbReference type="InterPro" id="IPR037055">
    <property type="entry name" value="MHC_I-like_Ag-recog_sf"/>
</dbReference>
<evidence type="ECO:0000256" key="2">
    <source>
        <dbReference type="RuleBase" id="RU004439"/>
    </source>
</evidence>